<gene>
    <name evidence="1" type="ORF">HMPREF0762_00086</name>
</gene>
<comment type="caution">
    <text evidence="1">The sequence shown here is derived from an EMBL/GenBank/DDBJ whole genome shotgun (WGS) entry which is preliminary data.</text>
</comment>
<sequence length="50" mass="5927">MKGLFRFAEGNFERKETGMPIRRRRACGCVCFEVLQRTYGDERHVIYEIG</sequence>
<accession>D0WE61</accession>
<organism evidence="1 2">
    <name type="scientific">Slackia exigua (strain ATCC 700122 / DSM 15923 / CIP 105133 / JCM 11022 / KCTC 5966 / S-7)</name>
    <dbReference type="NCBI Taxonomy" id="649764"/>
    <lineage>
        <taxon>Bacteria</taxon>
        <taxon>Bacillati</taxon>
        <taxon>Actinomycetota</taxon>
        <taxon>Coriobacteriia</taxon>
        <taxon>Eggerthellales</taxon>
        <taxon>Eggerthellaceae</taxon>
        <taxon>Slackia</taxon>
    </lineage>
</organism>
<evidence type="ECO:0000313" key="2">
    <source>
        <dbReference type="Proteomes" id="UP000006001"/>
    </source>
</evidence>
<proteinExistence type="predicted"/>
<protein>
    <submittedName>
        <fullName evidence="1">Uncharacterized protein</fullName>
    </submittedName>
</protein>
<dbReference type="HOGENOM" id="CLU_3122707_0_0_11"/>
<reference evidence="1" key="1">
    <citation type="submission" date="2009-10" db="EMBL/GenBank/DDBJ databases">
        <authorList>
            <person name="Weinstock G."/>
            <person name="Sodergren E."/>
            <person name="Clifton S."/>
            <person name="Fulton L."/>
            <person name="Fulton B."/>
            <person name="Courtney L."/>
            <person name="Fronick C."/>
            <person name="Harrison M."/>
            <person name="Strong C."/>
            <person name="Farmer C."/>
            <person name="Delahaunty K."/>
            <person name="Markovic C."/>
            <person name="Hall O."/>
            <person name="Minx P."/>
            <person name="Tomlinson C."/>
            <person name="Mitreva M."/>
            <person name="Nelson J."/>
            <person name="Hou S."/>
            <person name="Wollam A."/>
            <person name="Pepin K.H."/>
            <person name="Johnson M."/>
            <person name="Bhonagiri V."/>
            <person name="Nash W.E."/>
            <person name="Warren W."/>
            <person name="Chinwalla A."/>
            <person name="Mardis E.R."/>
            <person name="Wilson R.K."/>
        </authorList>
    </citation>
    <scope>NUCLEOTIDE SEQUENCE [LARGE SCALE GENOMIC DNA]</scope>
    <source>
        <strain evidence="1">ATCC 700122</strain>
    </source>
</reference>
<dbReference type="EMBL" id="ACUX02000004">
    <property type="protein sequence ID" value="EEZ61999.1"/>
    <property type="molecule type" value="Genomic_DNA"/>
</dbReference>
<dbReference type="Proteomes" id="UP000006001">
    <property type="component" value="Unassembled WGS sequence"/>
</dbReference>
<name>D0WE61_SLAES</name>
<evidence type="ECO:0000313" key="1">
    <source>
        <dbReference type="EMBL" id="EEZ61999.1"/>
    </source>
</evidence>
<dbReference type="AlphaFoldDB" id="D0WE61"/>
<keyword evidence="2" id="KW-1185">Reference proteome</keyword>
<dbReference type="STRING" id="649764.HMPREF0762_00086"/>